<gene>
    <name evidence="2" type="ORF">GGQ97_000807</name>
</gene>
<dbReference type="Proteomes" id="UP000558192">
    <property type="component" value="Unassembled WGS sequence"/>
</dbReference>
<reference evidence="2 3" key="1">
    <citation type="submission" date="2020-03" db="EMBL/GenBank/DDBJ databases">
        <title>Genomic Encyclopedia of Type Strains, Phase IV (KMG-IV): sequencing the most valuable type-strain genomes for metagenomic binning, comparative biology and taxonomic classification.</title>
        <authorList>
            <person name="Goeker M."/>
        </authorList>
    </citation>
    <scope>NUCLEOTIDE SEQUENCE [LARGE SCALE GENOMIC DNA]</scope>
    <source>
        <strain evidence="2 3">DSM 16846</strain>
    </source>
</reference>
<dbReference type="RefSeq" id="WP_245197854.1">
    <property type="nucleotide sequence ID" value="NZ_JAATJC010000001.1"/>
</dbReference>
<dbReference type="GO" id="GO:0016226">
    <property type="term" value="P:iron-sulfur cluster assembly"/>
    <property type="evidence" value="ECO:0007669"/>
    <property type="project" value="TreeGrafter"/>
</dbReference>
<sequence length="95" mass="10695">MNISPMGPVAREMTARLEKHLAPARIELRDDSEQHRGHGGYREDGGESHFFLRIESAAFTGQSRVGRQRLVYKALGDLMHERVHALAMETRAPGE</sequence>
<organism evidence="2 3">
    <name type="scientific">Sphingomonas kaistensis</name>
    <dbReference type="NCBI Taxonomy" id="298708"/>
    <lineage>
        <taxon>Bacteria</taxon>
        <taxon>Pseudomonadati</taxon>
        <taxon>Pseudomonadota</taxon>
        <taxon>Alphaproteobacteria</taxon>
        <taxon>Sphingomonadales</taxon>
        <taxon>Sphingomonadaceae</taxon>
        <taxon>Sphingomonas</taxon>
    </lineage>
</organism>
<dbReference type="SUPFAM" id="SSF82657">
    <property type="entry name" value="BolA-like"/>
    <property type="match status" value="1"/>
</dbReference>
<dbReference type="EMBL" id="JAATJC010000001">
    <property type="protein sequence ID" value="NJC05014.1"/>
    <property type="molecule type" value="Genomic_DNA"/>
</dbReference>
<comment type="similarity">
    <text evidence="1">Belongs to the BolA/IbaG family.</text>
</comment>
<proteinExistence type="inferred from homology"/>
<dbReference type="Pfam" id="PF01722">
    <property type="entry name" value="BolA"/>
    <property type="match status" value="1"/>
</dbReference>
<dbReference type="AlphaFoldDB" id="A0A7X5Y4H4"/>
<dbReference type="InterPro" id="IPR002634">
    <property type="entry name" value="BolA"/>
</dbReference>
<evidence type="ECO:0000256" key="1">
    <source>
        <dbReference type="RuleBase" id="RU003860"/>
    </source>
</evidence>
<name>A0A7X5Y4H4_9SPHN</name>
<dbReference type="PIRSF" id="PIRSF003113">
    <property type="entry name" value="BolA"/>
    <property type="match status" value="1"/>
</dbReference>
<dbReference type="Gene3D" id="3.30.300.90">
    <property type="entry name" value="BolA-like"/>
    <property type="match status" value="1"/>
</dbReference>
<dbReference type="InterPro" id="IPR036065">
    <property type="entry name" value="BolA-like_sf"/>
</dbReference>
<protein>
    <submittedName>
        <fullName evidence="2">BolA protein</fullName>
    </submittedName>
</protein>
<evidence type="ECO:0000313" key="3">
    <source>
        <dbReference type="Proteomes" id="UP000558192"/>
    </source>
</evidence>
<dbReference type="PANTHER" id="PTHR46230">
    <property type="match status" value="1"/>
</dbReference>
<dbReference type="PANTHER" id="PTHR46230:SF7">
    <property type="entry name" value="BOLA-LIKE PROTEIN 1"/>
    <property type="match status" value="1"/>
</dbReference>
<comment type="caution">
    <text evidence="2">The sequence shown here is derived from an EMBL/GenBank/DDBJ whole genome shotgun (WGS) entry which is preliminary data.</text>
</comment>
<evidence type="ECO:0000313" key="2">
    <source>
        <dbReference type="EMBL" id="NJC05014.1"/>
    </source>
</evidence>
<keyword evidence="3" id="KW-1185">Reference proteome</keyword>
<accession>A0A7X5Y4H4</accession>